<keyword evidence="4" id="KW-1185">Reference proteome</keyword>
<dbReference type="Pfam" id="PF08238">
    <property type="entry name" value="Sel1"/>
    <property type="match status" value="7"/>
</dbReference>
<feature type="region of interest" description="Disordered" evidence="2">
    <location>
        <begin position="200"/>
        <end position="225"/>
    </location>
</feature>
<organism evidence="3 4">
    <name type="scientific">Linnemannia elongata AG-77</name>
    <dbReference type="NCBI Taxonomy" id="1314771"/>
    <lineage>
        <taxon>Eukaryota</taxon>
        <taxon>Fungi</taxon>
        <taxon>Fungi incertae sedis</taxon>
        <taxon>Mucoromycota</taxon>
        <taxon>Mortierellomycotina</taxon>
        <taxon>Mortierellomycetes</taxon>
        <taxon>Mortierellales</taxon>
        <taxon>Mortierellaceae</taxon>
        <taxon>Linnemannia</taxon>
    </lineage>
</organism>
<name>A0A197JMW0_9FUNG</name>
<dbReference type="OrthoDB" id="272077at2759"/>
<dbReference type="EMBL" id="KV442075">
    <property type="protein sequence ID" value="OAQ25699.1"/>
    <property type="molecule type" value="Genomic_DNA"/>
</dbReference>
<dbReference type="AlphaFoldDB" id="A0A197JMW0"/>
<dbReference type="PANTHER" id="PTHR11102:SF160">
    <property type="entry name" value="ERAD-ASSOCIATED E3 UBIQUITIN-PROTEIN LIGASE COMPONENT HRD3"/>
    <property type="match status" value="1"/>
</dbReference>
<evidence type="ECO:0000313" key="4">
    <source>
        <dbReference type="Proteomes" id="UP000078512"/>
    </source>
</evidence>
<proteinExistence type="inferred from homology"/>
<protein>
    <submittedName>
        <fullName evidence="3">HCP-like protein</fullName>
    </submittedName>
</protein>
<evidence type="ECO:0000313" key="3">
    <source>
        <dbReference type="EMBL" id="OAQ25699.1"/>
    </source>
</evidence>
<sequence>MHQDSSSSHSPVQAIRSVARTHPPTTSTTPTNSDHVFYIECHKDPVTNKDVVLWNDILQAFEDALHVRHQAMIVPFVKGSDLRTLEPRRFLAVPDTVLEVVVGGQLATTEVPVPMGIPHEPPPSFLQDEPMQEPPVALLQGAGAQDAGETASLNATRIASITTRRDPVYGFEKIAMANDSHVENPATRTYRAPHAILGEQTQWRSSESQKQPFSSENQRRAPQDITTPAAKTLVQIIVDAINGDTMDQVALGDMYRTGQGVQQDYQTAMDWYRKAADQGDSVGLRKVGVLHEHGQGVTQSYTTALEWYLRAAECGHPAAQLNIGILYRHGYGVPQDYDEAMAWFVKAADQGYAAAQNNIGLLYRHGQGVPQDYSQALAWFHKATDQGYAPAEVNVGISYRLGEGVPQNDSLAMAWLLKGAEKGDKRGQYYVGMQYLYGEGTIRDVGQALEWLLRAAKQGHIEAQYNVGNMYRLGQGEGQDLFVAMGWYEKAAAQGHVEAKRYFDRLRQVGRRK</sequence>
<gene>
    <name evidence="3" type="ORF">K457DRAFT_1909483</name>
</gene>
<dbReference type="InterPro" id="IPR006597">
    <property type="entry name" value="Sel1-like"/>
</dbReference>
<dbReference type="InterPro" id="IPR011990">
    <property type="entry name" value="TPR-like_helical_dom_sf"/>
</dbReference>
<dbReference type="SMART" id="SM00671">
    <property type="entry name" value="SEL1"/>
    <property type="match status" value="7"/>
</dbReference>
<dbReference type="InterPro" id="IPR050767">
    <property type="entry name" value="Sel1_AlgK"/>
</dbReference>
<dbReference type="PANTHER" id="PTHR11102">
    <property type="entry name" value="SEL-1-LIKE PROTEIN"/>
    <property type="match status" value="1"/>
</dbReference>
<dbReference type="Gene3D" id="1.25.40.10">
    <property type="entry name" value="Tetratricopeptide repeat domain"/>
    <property type="match status" value="1"/>
</dbReference>
<dbReference type="Proteomes" id="UP000078512">
    <property type="component" value="Unassembled WGS sequence"/>
</dbReference>
<accession>A0A197JMW0</accession>
<dbReference type="SUPFAM" id="SSF81901">
    <property type="entry name" value="HCP-like"/>
    <property type="match status" value="2"/>
</dbReference>
<reference evidence="3 4" key="1">
    <citation type="submission" date="2016-05" db="EMBL/GenBank/DDBJ databases">
        <title>Genome sequencing reveals origins of a unique bacterial endosymbiosis in the earliest lineages of terrestrial Fungi.</title>
        <authorList>
            <consortium name="DOE Joint Genome Institute"/>
            <person name="Uehling J."/>
            <person name="Gryganskyi A."/>
            <person name="Hameed K."/>
            <person name="Tschaplinski T."/>
            <person name="Misztal P."/>
            <person name="Wu S."/>
            <person name="Desiro A."/>
            <person name="Vande Pol N."/>
            <person name="Du Z.-Y."/>
            <person name="Zienkiewicz A."/>
            <person name="Zienkiewicz K."/>
            <person name="Morin E."/>
            <person name="Tisserant E."/>
            <person name="Splivallo R."/>
            <person name="Hainaut M."/>
            <person name="Henrissat B."/>
            <person name="Ohm R."/>
            <person name="Kuo A."/>
            <person name="Yan J."/>
            <person name="Lipzen A."/>
            <person name="Nolan M."/>
            <person name="Labutti K."/>
            <person name="Barry K."/>
            <person name="Goldstein A."/>
            <person name="Labbe J."/>
            <person name="Schadt C."/>
            <person name="Tuskan G."/>
            <person name="Grigoriev I."/>
            <person name="Martin F."/>
            <person name="Vilgalys R."/>
            <person name="Bonito G."/>
        </authorList>
    </citation>
    <scope>NUCLEOTIDE SEQUENCE [LARGE SCALE GENOMIC DNA]</scope>
    <source>
        <strain evidence="3 4">AG-77</strain>
    </source>
</reference>
<evidence type="ECO:0000256" key="1">
    <source>
        <dbReference type="ARBA" id="ARBA00038101"/>
    </source>
</evidence>
<comment type="similarity">
    <text evidence="1">Belongs to the sel-1 family.</text>
</comment>
<evidence type="ECO:0000256" key="2">
    <source>
        <dbReference type="SAM" id="MobiDB-lite"/>
    </source>
</evidence>
<dbReference type="STRING" id="1314771.A0A197JMW0"/>
<feature type="compositionally biased region" description="Polar residues" evidence="2">
    <location>
        <begin position="200"/>
        <end position="216"/>
    </location>
</feature>